<sequence>MQTKKIVKRLLTVLFAMVAFFGILQRTSTIVKAGASYNDSDVLNKQPAGGLSIAKYFTPGTFSGNKATVKQNSNGKDYVQLTDTINKGVQTSAVWSNNDKNYINTDQKQTLSMWAYFGTEPGNLGVPDGMAFVLQNGGTDAISNLNGTPNAGETLGVWGSDSNKYAMAKSPRMNNVPTLAEQAIQNSFAIEFDTYTNHFKGDKTVTYSDWKYNSGSLPDATNAFDFLAYNYYNGNSNFLYANNDSQRSHIAWNYPARDDTYIQLATPNIFQNSVVGMIHNLGTGTSQAELDENGANVYLQKELSNSTDPLDSWRHITIQYTPADTGSTNATLTYKVGDKNPVNGKSKKPITDVTLSLDMTAFNLSGSHKLRYGFTASTGANSPTNSAVIFETMPSLVNAEVNAYTVDKTTKSRVQPANKDEYDPTQANQNDSLVDDESLGLALTSRVHPKDDLTLNYMFHYLSGEEPATGLKETINVPDNVTVSTDSSGNIGKVYYTSKKDADGNTKTKEVDIPAGSLSGNVLTCDMDDAIGDPDSDNWEYARVELNATANDLPDGTTKLTVPSTTTSFEGDNYKANADSTAFDIVKPADTLIITATSPLTSDLELGSSTNLTGDISLKSGDAINKSDMYISTTIDDGEPILSQDSSSGNGFTIPILSDTTADIGVLTEGEHTIKIHVIDSNFQTADGVDTLISNELVYKVNVTNKKVVITPDDSNITVNDNEPLILSGSYLHSDDTTTSDEGGNSKISYTITNDDGTKQDAVTENQTNNGKYAFTLKPYAYDKDEATSLDDYTGTTGLKVGKNTITINIVDQDGHKSDSKDVIVNVPDIKPTLTTTQNEFNVIQDDLIDLNADVNYDNDYQVTPSKLTWNMDVNGNKSIKSYSGDTPLATPISQEFSIESTKNGMDDEAQNPYKISVYYTDPYGRKSNTLDYSINIINKTATIENSDYKFQSVHAINTPKRVKREGNWNLKVDSVMTKWTLTAKAGEMVKDAGTADEAVLDGDLVFVSKDNTTHDLSTQTFIQSDSDDSDQETTDVAGNWSSDQGVLLDLNSRNVSGSYTGKIQWGLTDSV</sequence>
<accession>A0ABW1UV49</accession>
<dbReference type="Proteomes" id="UP001596186">
    <property type="component" value="Unassembled WGS sequence"/>
</dbReference>
<protein>
    <recommendedName>
        <fullName evidence="4">Cell surface protein</fullName>
    </recommendedName>
</protein>
<dbReference type="SUPFAM" id="SSF49899">
    <property type="entry name" value="Concanavalin A-like lectins/glucanases"/>
    <property type="match status" value="1"/>
</dbReference>
<proteinExistence type="predicted"/>
<keyword evidence="3" id="KW-1185">Reference proteome</keyword>
<gene>
    <name evidence="2" type="ORF">ACFP1F_07515</name>
</gene>
<dbReference type="RefSeq" id="WP_125592580.1">
    <property type="nucleotide sequence ID" value="NZ_JBHSSN010000014.1"/>
</dbReference>
<comment type="caution">
    <text evidence="2">The sequence shown here is derived from an EMBL/GenBank/DDBJ whole genome shotgun (WGS) entry which is preliminary data.</text>
</comment>
<evidence type="ECO:0008006" key="4">
    <source>
        <dbReference type="Google" id="ProtNLM"/>
    </source>
</evidence>
<dbReference type="Gene3D" id="2.60.120.200">
    <property type="match status" value="1"/>
</dbReference>
<evidence type="ECO:0000313" key="3">
    <source>
        <dbReference type="Proteomes" id="UP001596186"/>
    </source>
</evidence>
<dbReference type="EMBL" id="JBHSSN010000014">
    <property type="protein sequence ID" value="MFC6323581.1"/>
    <property type="molecule type" value="Genomic_DNA"/>
</dbReference>
<evidence type="ECO:0000256" key="1">
    <source>
        <dbReference type="SAM" id="MobiDB-lite"/>
    </source>
</evidence>
<feature type="region of interest" description="Disordered" evidence="1">
    <location>
        <begin position="410"/>
        <end position="432"/>
    </location>
</feature>
<organism evidence="2 3">
    <name type="scientific">Companilactobacillus baiquanensis</name>
    <dbReference type="NCBI Taxonomy" id="2486005"/>
    <lineage>
        <taxon>Bacteria</taxon>
        <taxon>Bacillati</taxon>
        <taxon>Bacillota</taxon>
        <taxon>Bacilli</taxon>
        <taxon>Lactobacillales</taxon>
        <taxon>Lactobacillaceae</taxon>
        <taxon>Companilactobacillus</taxon>
    </lineage>
</organism>
<name>A0ABW1UV49_9LACO</name>
<evidence type="ECO:0000313" key="2">
    <source>
        <dbReference type="EMBL" id="MFC6323581.1"/>
    </source>
</evidence>
<reference evidence="3" key="1">
    <citation type="journal article" date="2019" name="Int. J. Syst. Evol. Microbiol.">
        <title>The Global Catalogue of Microorganisms (GCM) 10K type strain sequencing project: providing services to taxonomists for standard genome sequencing and annotation.</title>
        <authorList>
            <consortium name="The Broad Institute Genomics Platform"/>
            <consortium name="The Broad Institute Genome Sequencing Center for Infectious Disease"/>
            <person name="Wu L."/>
            <person name="Ma J."/>
        </authorList>
    </citation>
    <scope>NUCLEOTIDE SEQUENCE [LARGE SCALE GENOMIC DNA]</scope>
    <source>
        <strain evidence="3">CCM 8895</strain>
    </source>
</reference>
<dbReference type="InterPro" id="IPR013320">
    <property type="entry name" value="ConA-like_dom_sf"/>
</dbReference>